<evidence type="ECO:0000256" key="1">
    <source>
        <dbReference type="ARBA" id="ARBA00004651"/>
    </source>
</evidence>
<keyword evidence="2" id="KW-1003">Cell membrane</keyword>
<dbReference type="Proteomes" id="UP000050497">
    <property type="component" value="Unassembled WGS sequence"/>
</dbReference>
<evidence type="ECO:0000313" key="8">
    <source>
        <dbReference type="Proteomes" id="UP000050497"/>
    </source>
</evidence>
<gene>
    <name evidence="7" type="primary">ctaG</name>
    <name evidence="7" type="ORF">HLUCCO17_17300</name>
</gene>
<feature type="transmembrane region" description="Helical" evidence="6">
    <location>
        <begin position="75"/>
        <end position="96"/>
    </location>
</feature>
<proteinExistence type="predicted"/>
<dbReference type="Pfam" id="PF09678">
    <property type="entry name" value="Caa3_CtaG"/>
    <property type="match status" value="1"/>
</dbReference>
<dbReference type="InterPro" id="IPR019108">
    <property type="entry name" value="Caa3_assmbl_CtaG-rel"/>
</dbReference>
<comment type="caution">
    <text evidence="7">The sequence shown here is derived from an EMBL/GenBank/DDBJ whole genome shotgun (WGS) entry which is preliminary data.</text>
</comment>
<protein>
    <submittedName>
        <fullName evidence="7">Aa3-cytochrome c oxidase assembly factor CtaG</fullName>
    </submittedName>
</protein>
<dbReference type="AlphaFoldDB" id="A0A0P8A0R0"/>
<name>A0A0P8A0R0_9HYPH</name>
<keyword evidence="3 6" id="KW-0812">Transmembrane</keyword>
<dbReference type="GO" id="GO:0005886">
    <property type="term" value="C:plasma membrane"/>
    <property type="evidence" value="ECO:0007669"/>
    <property type="project" value="UniProtKB-SubCell"/>
</dbReference>
<evidence type="ECO:0000256" key="6">
    <source>
        <dbReference type="SAM" id="Phobius"/>
    </source>
</evidence>
<evidence type="ECO:0000256" key="5">
    <source>
        <dbReference type="ARBA" id="ARBA00023136"/>
    </source>
</evidence>
<accession>A0A0P8A0R0</accession>
<evidence type="ECO:0000313" key="7">
    <source>
        <dbReference type="EMBL" id="KPQ08741.1"/>
    </source>
</evidence>
<evidence type="ECO:0000256" key="4">
    <source>
        <dbReference type="ARBA" id="ARBA00022989"/>
    </source>
</evidence>
<keyword evidence="5 6" id="KW-0472">Membrane</keyword>
<evidence type="ECO:0000256" key="3">
    <source>
        <dbReference type="ARBA" id="ARBA00022692"/>
    </source>
</evidence>
<keyword evidence="4 6" id="KW-1133">Transmembrane helix</keyword>
<dbReference type="EMBL" id="LJSX01000042">
    <property type="protein sequence ID" value="KPQ08741.1"/>
    <property type="molecule type" value="Genomic_DNA"/>
</dbReference>
<dbReference type="PATRIC" id="fig|1653334.4.peg.1424"/>
<organism evidence="7 8">
    <name type="scientific">Saliniramus fredricksonii</name>
    <dbReference type="NCBI Taxonomy" id="1653334"/>
    <lineage>
        <taxon>Bacteria</taxon>
        <taxon>Pseudomonadati</taxon>
        <taxon>Pseudomonadota</taxon>
        <taxon>Alphaproteobacteria</taxon>
        <taxon>Hyphomicrobiales</taxon>
        <taxon>Salinarimonadaceae</taxon>
        <taxon>Saliniramus</taxon>
    </lineage>
</organism>
<feature type="transmembrane region" description="Helical" evidence="6">
    <location>
        <begin position="29"/>
        <end position="55"/>
    </location>
</feature>
<sequence length="106" mass="11228">MQIALIATAWAFWSAVFDTRDDALETLSASAAVAGLAGQMGLIGAVLTFAPQVLYPEHLPLTAPFGLTPLADQQLAGLIMWVPGMLPMAVLTAFLLRRGWSRGFAA</sequence>
<reference evidence="7 8" key="1">
    <citation type="submission" date="2015-09" db="EMBL/GenBank/DDBJ databases">
        <title>Identification and resolution of microdiversity through metagenomic sequencing of parallel consortia.</title>
        <authorList>
            <person name="Nelson W.C."/>
            <person name="Romine M.F."/>
            <person name="Lindemann S.R."/>
        </authorList>
    </citation>
    <scope>NUCLEOTIDE SEQUENCE [LARGE SCALE GENOMIC DNA]</scope>
    <source>
        <strain evidence="7">HL-109</strain>
    </source>
</reference>
<comment type="subcellular location">
    <subcellularLocation>
        <location evidence="1">Cell membrane</location>
        <topology evidence="1">Multi-pass membrane protein</topology>
    </subcellularLocation>
</comment>
<evidence type="ECO:0000256" key="2">
    <source>
        <dbReference type="ARBA" id="ARBA00022475"/>
    </source>
</evidence>